<feature type="transmembrane region" description="Helical" evidence="1">
    <location>
        <begin position="12"/>
        <end position="32"/>
    </location>
</feature>
<dbReference type="PANTHER" id="PTHR22911:SF79">
    <property type="entry name" value="MOBA-LIKE NTP TRANSFERASE DOMAIN-CONTAINING PROTEIN"/>
    <property type="match status" value="1"/>
</dbReference>
<dbReference type="InterPro" id="IPR000620">
    <property type="entry name" value="EamA_dom"/>
</dbReference>
<feature type="domain" description="EamA" evidence="2">
    <location>
        <begin position="11"/>
        <end position="138"/>
    </location>
</feature>
<organism evidence="3 4">
    <name type="scientific">Belliella calami</name>
    <dbReference type="NCBI Taxonomy" id="2923436"/>
    <lineage>
        <taxon>Bacteria</taxon>
        <taxon>Pseudomonadati</taxon>
        <taxon>Bacteroidota</taxon>
        <taxon>Cytophagia</taxon>
        <taxon>Cytophagales</taxon>
        <taxon>Cyclobacteriaceae</taxon>
        <taxon>Belliella</taxon>
    </lineage>
</organism>
<dbReference type="PANTHER" id="PTHR22911">
    <property type="entry name" value="ACYL-MALONYL CONDENSING ENZYME-RELATED"/>
    <property type="match status" value="1"/>
</dbReference>
<feature type="transmembrane region" description="Helical" evidence="1">
    <location>
        <begin position="216"/>
        <end position="236"/>
    </location>
</feature>
<evidence type="ECO:0000256" key="1">
    <source>
        <dbReference type="SAM" id="Phobius"/>
    </source>
</evidence>
<feature type="transmembrane region" description="Helical" evidence="1">
    <location>
        <begin position="38"/>
        <end position="55"/>
    </location>
</feature>
<proteinExistence type="predicted"/>
<feature type="transmembrane region" description="Helical" evidence="1">
    <location>
        <begin position="243"/>
        <end position="263"/>
    </location>
</feature>
<keyword evidence="4" id="KW-1185">Reference proteome</keyword>
<feature type="transmembrane region" description="Helical" evidence="1">
    <location>
        <begin position="121"/>
        <end position="138"/>
    </location>
</feature>
<evidence type="ECO:0000259" key="2">
    <source>
        <dbReference type="Pfam" id="PF00892"/>
    </source>
</evidence>
<dbReference type="EMBL" id="JAKZGS010000012">
    <property type="protein sequence ID" value="MCH7399050.1"/>
    <property type="molecule type" value="Genomic_DNA"/>
</dbReference>
<dbReference type="SUPFAM" id="SSF103481">
    <property type="entry name" value="Multidrug resistance efflux transporter EmrE"/>
    <property type="match status" value="1"/>
</dbReference>
<feature type="domain" description="EamA" evidence="2">
    <location>
        <begin position="146"/>
        <end position="287"/>
    </location>
</feature>
<feature type="transmembrane region" description="Helical" evidence="1">
    <location>
        <begin position="176"/>
        <end position="196"/>
    </location>
</feature>
<dbReference type="RefSeq" id="WP_241275554.1">
    <property type="nucleotide sequence ID" value="NZ_JAKZGS010000012.1"/>
</dbReference>
<feature type="transmembrane region" description="Helical" evidence="1">
    <location>
        <begin position="92"/>
        <end position="109"/>
    </location>
</feature>
<dbReference type="Proteomes" id="UP001165488">
    <property type="component" value="Unassembled WGS sequence"/>
</dbReference>
<keyword evidence="1" id="KW-1133">Transmembrane helix</keyword>
<dbReference type="Pfam" id="PF00892">
    <property type="entry name" value="EamA"/>
    <property type="match status" value="2"/>
</dbReference>
<accession>A0ABS9UR08</accession>
<keyword evidence="1" id="KW-0472">Membrane</keyword>
<protein>
    <submittedName>
        <fullName evidence="3">DMT family transporter</fullName>
    </submittedName>
</protein>
<keyword evidence="1" id="KW-0812">Transmembrane</keyword>
<dbReference type="InterPro" id="IPR037185">
    <property type="entry name" value="EmrE-like"/>
</dbReference>
<evidence type="ECO:0000313" key="4">
    <source>
        <dbReference type="Proteomes" id="UP001165488"/>
    </source>
</evidence>
<feature type="transmembrane region" description="Helical" evidence="1">
    <location>
        <begin position="275"/>
        <end position="294"/>
    </location>
</feature>
<gene>
    <name evidence="3" type="ORF">MM236_13680</name>
</gene>
<name>A0ABS9UR08_9BACT</name>
<comment type="caution">
    <text evidence="3">The sequence shown here is derived from an EMBL/GenBank/DDBJ whole genome shotgun (WGS) entry which is preliminary data.</text>
</comment>
<sequence length="306" mass="34594">MLQNTTVKDYLMLHFIVLIWGFTAILGLLISIPSVEIVFYRTLMASGFLGLVFLVKKQKVRLTNQELLKVIGTGFLISIHWILFFWAARVSTASVCLAGMATTSLWTAFIEPMVNKSKVKWFEILLGMMVISGLYVVFSFEGGYWLGLTMAVASALIAAIFTVINGRLIKRHSPYVLTFYEMFGACIFSVLFMPFYAAFFTEGVGLQLMPNGWDWFWLFLLGGVCTVYAFSVSVELMRRLTAFAINLTVNLEPVYGIVLAVLIFGEKEQMTPGFYLGTLIILISVLLYPVFNYFNRRRQAKRVLGV</sequence>
<feature type="transmembrane region" description="Helical" evidence="1">
    <location>
        <begin position="144"/>
        <end position="164"/>
    </location>
</feature>
<feature type="transmembrane region" description="Helical" evidence="1">
    <location>
        <begin position="67"/>
        <end position="86"/>
    </location>
</feature>
<reference evidence="3" key="1">
    <citation type="submission" date="2022-03" db="EMBL/GenBank/DDBJ databases">
        <title>De novo assembled genomes of Belliella spp. (Cyclobacteriaceae) strains.</title>
        <authorList>
            <person name="Szabo A."/>
            <person name="Korponai K."/>
            <person name="Felfoldi T."/>
        </authorList>
    </citation>
    <scope>NUCLEOTIDE SEQUENCE</scope>
    <source>
        <strain evidence="3">DSM 107340</strain>
    </source>
</reference>
<evidence type="ECO:0000313" key="3">
    <source>
        <dbReference type="EMBL" id="MCH7399050.1"/>
    </source>
</evidence>